<accession>A4SJF1</accession>
<organism evidence="1 2">
    <name type="scientific">Aeromonas salmonicida (strain A449)</name>
    <dbReference type="NCBI Taxonomy" id="382245"/>
    <lineage>
        <taxon>Bacteria</taxon>
        <taxon>Pseudomonadati</taxon>
        <taxon>Pseudomonadota</taxon>
        <taxon>Gammaproteobacteria</taxon>
        <taxon>Aeromonadales</taxon>
        <taxon>Aeromonadaceae</taxon>
        <taxon>Aeromonas</taxon>
    </lineage>
</organism>
<sequence>MRNLSSPCYFFICNWRQRLVMQRVWQAKAEWRERDDAVFFLYFAYVCQSIYPQTVLSSRPNSLSGVFPPNDMADSYAHPAFIESVFAAEVPALGQPTCKPNSGDRGASIDSAAREREAIIF</sequence>
<protein>
    <submittedName>
        <fullName evidence="1">Uncharacterized protein</fullName>
    </submittedName>
</protein>
<gene>
    <name evidence="1" type="ordered locus">ASA_0889</name>
</gene>
<proteinExistence type="predicted"/>
<dbReference type="AlphaFoldDB" id="A4SJF1"/>
<name>A4SJF1_AERS4</name>
<dbReference type="Proteomes" id="UP000000225">
    <property type="component" value="Chromosome"/>
</dbReference>
<dbReference type="KEGG" id="asa:ASA_0889"/>
<reference evidence="2" key="1">
    <citation type="journal article" date="2008" name="BMC Genomics">
        <title>The genome of Aeromonas salmonicida subsp. salmonicida A449: insights into the evolution of a fish pathogen.</title>
        <authorList>
            <person name="Reith M.E."/>
            <person name="Singh R.K."/>
            <person name="Curtis B."/>
            <person name="Boyd J.M."/>
            <person name="Bouevitch A."/>
            <person name="Kimball J."/>
            <person name="Munholland J."/>
            <person name="Murphy C."/>
            <person name="Sarty D."/>
            <person name="Williams J."/>
            <person name="Nash J.H."/>
            <person name="Johnson S.C."/>
            <person name="Brown L.L."/>
        </authorList>
    </citation>
    <scope>NUCLEOTIDE SEQUENCE [LARGE SCALE GENOMIC DNA]</scope>
    <source>
        <strain evidence="2">A449</strain>
    </source>
</reference>
<dbReference type="RefSeq" id="WP_011898404.1">
    <property type="nucleotide sequence ID" value="NC_009348.1"/>
</dbReference>
<dbReference type="HOGENOM" id="CLU_2033145_0_0_6"/>
<evidence type="ECO:0000313" key="2">
    <source>
        <dbReference type="Proteomes" id="UP000000225"/>
    </source>
</evidence>
<dbReference type="EMBL" id="CP000644">
    <property type="protein sequence ID" value="ABO89023.1"/>
    <property type="molecule type" value="Genomic_DNA"/>
</dbReference>
<evidence type="ECO:0000313" key="1">
    <source>
        <dbReference type="EMBL" id="ABO89023.1"/>
    </source>
</evidence>